<evidence type="ECO:0000313" key="2">
    <source>
        <dbReference type="Proteomes" id="UP000019277"/>
    </source>
</evidence>
<keyword evidence="2" id="KW-1185">Reference proteome</keyword>
<dbReference type="Proteomes" id="UP000019277">
    <property type="component" value="Unassembled WGS sequence"/>
</dbReference>
<reference evidence="1 2" key="1">
    <citation type="journal article" date="2014" name="Genome Announc.">
        <title>Draft Genome Sequence of the Antitrypanosomally Active Sponge-Associated Bacterium Actinokineospora sp. Strain EG49.</title>
        <authorList>
            <person name="Harjes J."/>
            <person name="Ryu T."/>
            <person name="Abdelmohsen U.R."/>
            <person name="Moitinho-Silva L."/>
            <person name="Horn H."/>
            <person name="Ravasi T."/>
            <person name="Hentschel U."/>
        </authorList>
    </citation>
    <scope>NUCLEOTIDE SEQUENCE [LARGE SCALE GENOMIC DNA]</scope>
    <source>
        <strain evidence="1 2">EG49</strain>
    </source>
</reference>
<evidence type="ECO:0000313" key="1">
    <source>
        <dbReference type="EMBL" id="EWC60695.1"/>
    </source>
</evidence>
<protein>
    <submittedName>
        <fullName evidence="1">Uncharacterized protein</fullName>
    </submittedName>
</protein>
<dbReference type="EMBL" id="AYXG01000147">
    <property type="protein sequence ID" value="EWC60695.1"/>
    <property type="molecule type" value="Genomic_DNA"/>
</dbReference>
<dbReference type="STRING" id="909613.UO65_3978"/>
<comment type="caution">
    <text evidence="1">The sequence shown here is derived from an EMBL/GenBank/DDBJ whole genome shotgun (WGS) entry which is preliminary data.</text>
</comment>
<dbReference type="AlphaFoldDB" id="W7IIX4"/>
<gene>
    <name evidence="1" type="ORF">UO65_3978</name>
</gene>
<proteinExistence type="predicted"/>
<accession>W7IIX4</accession>
<name>W7IIX4_9PSEU</name>
<sequence length="75" mass="7826">MHVNSLWPEMATIVQGRSASTLMTVLATQPFAGWNVAERYSDGSHLTPAAVAAHVTAARTVVGILAQAHIDGALS</sequence>
<organism evidence="1 2">
    <name type="scientific">Actinokineospora spheciospongiae</name>
    <dbReference type="NCBI Taxonomy" id="909613"/>
    <lineage>
        <taxon>Bacteria</taxon>
        <taxon>Bacillati</taxon>
        <taxon>Actinomycetota</taxon>
        <taxon>Actinomycetes</taxon>
        <taxon>Pseudonocardiales</taxon>
        <taxon>Pseudonocardiaceae</taxon>
        <taxon>Actinokineospora</taxon>
    </lineage>
</organism>